<evidence type="ECO:0008006" key="4">
    <source>
        <dbReference type="Google" id="ProtNLM"/>
    </source>
</evidence>
<proteinExistence type="predicted"/>
<accession>A0AAX4AL29</accession>
<feature type="transmembrane region" description="Helical" evidence="1">
    <location>
        <begin position="157"/>
        <end position="183"/>
    </location>
</feature>
<feature type="transmembrane region" description="Helical" evidence="1">
    <location>
        <begin position="240"/>
        <end position="259"/>
    </location>
</feature>
<feature type="transmembrane region" description="Helical" evidence="1">
    <location>
        <begin position="41"/>
        <end position="62"/>
    </location>
</feature>
<name>A0AAX4AL29_LACLC</name>
<evidence type="ECO:0000313" key="3">
    <source>
        <dbReference type="Proteomes" id="UP001254658"/>
    </source>
</evidence>
<organism evidence="2 3">
    <name type="scientific">Lactococcus lactis subsp. cremoris</name>
    <name type="common">Streptococcus cremoris</name>
    <dbReference type="NCBI Taxonomy" id="1359"/>
    <lineage>
        <taxon>Bacteria</taxon>
        <taxon>Bacillati</taxon>
        <taxon>Bacillota</taxon>
        <taxon>Bacilli</taxon>
        <taxon>Lactobacillales</taxon>
        <taxon>Streptococcaceae</taxon>
        <taxon>Lactococcus</taxon>
    </lineage>
</organism>
<protein>
    <recommendedName>
        <fullName evidence="4">DUF975 family protein</fullName>
    </recommendedName>
</protein>
<dbReference type="EMBL" id="CP133787">
    <property type="protein sequence ID" value="WMX71864.1"/>
    <property type="molecule type" value="Genomic_DNA"/>
</dbReference>
<reference evidence="2" key="1">
    <citation type="journal article" date="2022" name="Microbiol. Spectr.">
        <title>Optimizing Conditions in the Acid Tolerance Test for Potential Probiotics Using Response Surface Methodology.</title>
        <authorList>
            <person name="Ko H.I."/>
            <person name="Jeong C.H."/>
            <person name="Hong S.W."/>
            <person name="Eun J.B."/>
            <person name="Kim T.W."/>
        </authorList>
    </citation>
    <scope>NUCLEOTIDE SEQUENCE</scope>
    <source>
        <strain evidence="2">KCKM 0438</strain>
    </source>
</reference>
<reference evidence="2" key="2">
    <citation type="submission" date="2023-09" db="EMBL/GenBank/DDBJ databases">
        <authorList>
            <person name="Kim T.W."/>
        </authorList>
    </citation>
    <scope>NUCLEOTIDE SEQUENCE</scope>
    <source>
        <strain evidence="2">KCKM 0438</strain>
    </source>
</reference>
<keyword evidence="1" id="KW-1133">Transmembrane helix</keyword>
<evidence type="ECO:0000256" key="1">
    <source>
        <dbReference type="SAM" id="Phobius"/>
    </source>
</evidence>
<keyword evidence="1" id="KW-0812">Transmembrane</keyword>
<gene>
    <name evidence="2" type="ORF">RF668_06315</name>
</gene>
<feature type="transmembrane region" description="Helical" evidence="1">
    <location>
        <begin position="126"/>
        <end position="145"/>
    </location>
</feature>
<dbReference type="AlphaFoldDB" id="A0AAX4AL29"/>
<dbReference type="Proteomes" id="UP001254658">
    <property type="component" value="Chromosome"/>
</dbReference>
<dbReference type="RefSeq" id="WP_043735616.1">
    <property type="nucleotide sequence ID" value="NZ_CP070856.1"/>
</dbReference>
<feature type="transmembrane region" description="Helical" evidence="1">
    <location>
        <begin position="82"/>
        <end position="106"/>
    </location>
</feature>
<evidence type="ECO:0000313" key="2">
    <source>
        <dbReference type="EMBL" id="WMX71864.1"/>
    </source>
</evidence>
<keyword evidence="1" id="KW-0472">Membrane</keyword>
<sequence>MFFSINKLKLVTLNQTKAYIQPTDTYFMEEKWDNYSKVKKLFRNFLILPIALILLSLLIIYINNHNFGSSGIHGGAYIKYPYLHFFSYFHIVLLTFLSMLMIRTYIKFLKVDKMIEISFPEKNYNLTKYLSLFWIFYGLGLFMTVDLMSLGAPIHTILVSIVEYVVLFIVYILLNFLIIISNFSSEVGKIEPNFKKNPLQKFTGNLLSFFLTYALSFYLIYKIIWLILPAGVHKVGDSSISGTIAIVLIPLSFSVFPVYSMGEKMVKGFLISKYYKELIKDGNYKKSLKKFEPKESANVNTRNKI</sequence>
<feature type="transmembrane region" description="Helical" evidence="1">
    <location>
        <begin position="204"/>
        <end position="228"/>
    </location>
</feature>